<dbReference type="Proteomes" id="UP000323917">
    <property type="component" value="Chromosome"/>
</dbReference>
<feature type="domain" description="LTD" evidence="1">
    <location>
        <begin position="45"/>
        <end position="171"/>
    </location>
</feature>
<dbReference type="InterPro" id="IPR026876">
    <property type="entry name" value="Fn3_assoc_repeat"/>
</dbReference>
<evidence type="ECO:0000313" key="3">
    <source>
        <dbReference type="Proteomes" id="UP000323917"/>
    </source>
</evidence>
<dbReference type="PROSITE" id="PS51841">
    <property type="entry name" value="LTD"/>
    <property type="match status" value="2"/>
</dbReference>
<evidence type="ECO:0000313" key="2">
    <source>
        <dbReference type="EMBL" id="QEG35770.1"/>
    </source>
</evidence>
<dbReference type="SUPFAM" id="SSF74853">
    <property type="entry name" value="Lamin A/C globular tail domain"/>
    <property type="match status" value="2"/>
</dbReference>
<organism evidence="2 3">
    <name type="scientific">Bythopirellula goksoeyrii</name>
    <dbReference type="NCBI Taxonomy" id="1400387"/>
    <lineage>
        <taxon>Bacteria</taxon>
        <taxon>Pseudomonadati</taxon>
        <taxon>Planctomycetota</taxon>
        <taxon>Planctomycetia</taxon>
        <taxon>Pirellulales</taxon>
        <taxon>Lacipirellulaceae</taxon>
        <taxon>Bythopirellula</taxon>
    </lineage>
</organism>
<sequence>MNYNRQTKGKSLKTWLPGISRSSRSRKSTVRGGSSNSLRFEQLEERLALTVVINEFLSDNEDGHRDNAGHRHDWIELKNTGVVAENIAGWYLTDDSGDLTKFQIPSAGALTTLDPGEILLVYASGSNGEVGLVGGEIHTNFQLSQEPGFLALVQSNGSTIEDQYNFYPQQFADISYGLGVGVGSTTTETLLGGGTSSTGDGSPAQFRRFTGPNASIDDHWTEIDYVATGGDGWSNTTNGLGFGYGSPWQDSTVSLGGEISAYVRMPFSVANKAELASMNLDLRVDNGYILFLNGREVQRERVTTDLKIGNDWELNSRQNISNSTITGSPSEIDLTAWLDTIEEGNNVLAIYAANHTSDSGDFLVHAELTAERANGAIADTFMVTPTPGLENGAGYLGIVEDTNFSHDRGFYDAPFPLTISTLEPGTTIRYTTDGTRPTLTNGITYTTPITIDPATLSHSDAGVVMVRAAAFKTGYFATNVDTQSYIFLDEVLNQDGSGLPTFSDWGHSSDPDWEIDQSIVSAVGADNLKEDLKSIPTMSLVMDWEELFGNGTSSDGHGIYTQTDGWRDRSDERFASLEYFTEGLTEEFQIDAVVEIQGHSSANRWNEDKLSFQVKFKQPYDTRLQSETLFGNSAVDGQNAATAFDTLILDAQHNYSFTHANTSVQSRYATIIHDQVVADLSNLAGSEAPHGRWVHLYINGMYWGIYNAHERPDDSFAEEYYGGDKDDYLVVKGFDGINMSHGGTHEKFLQVDGGLTAENAYRDLLNTVGGNMSNLAEYQQVENILDIDSFIDYMVVLYYAGNYDWGENNWFASFDSVAPSGQWHFHSWDQEHAFPNNQNAGAGDSRNQDYDHTLQVAGDFGEHQYGPTGIHHMLMSSQEYRLRFSDRVEELMQNDGVLTPARAQSVWQARVDELSDAINGEAARWGDNRSPDKDGDTWATNVQYTSDHFFFANGSYQSRTDEMIDIFNNTSGSGVGKTDWLVNLESPDFNQFGGTVTTPFNLTMTNPNGGGTIYYTLDGTDPRTAGGGISASALVYSGTVSLTDSTQVRARVRDTSQSGTANDWSAEVNKTFNKDEPLTLRIVELMYNPATAGDLEYIELLNTGASIIDLTGVQLADFSSGGYTFAGGTLAAGERIVVAQDVAAFQSQYPLVTNVEASPFSGSLSNSGETVTLKDSFGVVIQSFAYSDDGLAGWPTTPDGGGRSLEYVGPLNAGENPLDGAPGDPFEVASNWQASAQNGGSPGVDGNTVEDADFDDDTSVSGSDFLVWQRNIGRTSGVSNSTGDANGDSQVNGTDLTIWQAQYGSTVPVALTTTSSLVAESETSQLQPITASSQLTGVTGLYYSSGTSNSADKDAIFADETIELLFVDSAIELPGQVAGSEQSAHDEALSIFGTQDSDQDPAEEEVLTLLAEHAIGFAG</sequence>
<proteinExistence type="predicted"/>
<gene>
    <name evidence="2" type="ORF">Pr1d_30760</name>
</gene>
<feature type="domain" description="LTD" evidence="1">
    <location>
        <begin position="1055"/>
        <end position="1188"/>
    </location>
</feature>
<evidence type="ECO:0000259" key="1">
    <source>
        <dbReference type="PROSITE" id="PS51841"/>
    </source>
</evidence>
<dbReference type="Gene3D" id="2.60.120.260">
    <property type="entry name" value="Galactose-binding domain-like"/>
    <property type="match status" value="1"/>
</dbReference>
<dbReference type="InterPro" id="IPR001322">
    <property type="entry name" value="Lamin_tail_dom"/>
</dbReference>
<dbReference type="EMBL" id="CP042913">
    <property type="protein sequence ID" value="QEG35770.1"/>
    <property type="molecule type" value="Genomic_DNA"/>
</dbReference>
<keyword evidence="3" id="KW-1185">Reference proteome</keyword>
<dbReference type="InterPro" id="IPR036415">
    <property type="entry name" value="Lamin_tail_dom_sf"/>
</dbReference>
<dbReference type="Pfam" id="PF13290">
    <property type="entry name" value="CHB_HEX_C_1"/>
    <property type="match status" value="1"/>
</dbReference>
<dbReference type="OrthoDB" id="223034at2"/>
<accession>A0A5B9QDR0</accession>
<dbReference type="KEGG" id="bgok:Pr1d_30760"/>
<name>A0A5B9QDR0_9BACT</name>
<reference evidence="2 3" key="1">
    <citation type="submission" date="2019-08" db="EMBL/GenBank/DDBJ databases">
        <title>Deep-cultivation of Planctomycetes and their phenomic and genomic characterization uncovers novel biology.</title>
        <authorList>
            <person name="Wiegand S."/>
            <person name="Jogler M."/>
            <person name="Boedeker C."/>
            <person name="Pinto D."/>
            <person name="Vollmers J."/>
            <person name="Rivas-Marin E."/>
            <person name="Kohn T."/>
            <person name="Peeters S.H."/>
            <person name="Heuer A."/>
            <person name="Rast P."/>
            <person name="Oberbeckmann S."/>
            <person name="Bunk B."/>
            <person name="Jeske O."/>
            <person name="Meyerdierks A."/>
            <person name="Storesund J.E."/>
            <person name="Kallscheuer N."/>
            <person name="Luecker S."/>
            <person name="Lage O.M."/>
            <person name="Pohl T."/>
            <person name="Merkel B.J."/>
            <person name="Hornburger P."/>
            <person name="Mueller R.-W."/>
            <person name="Bruemmer F."/>
            <person name="Labrenz M."/>
            <person name="Spormann A.M."/>
            <person name="Op den Camp H."/>
            <person name="Overmann J."/>
            <person name="Amann R."/>
            <person name="Jetten M.S.M."/>
            <person name="Mascher T."/>
            <person name="Medema M.H."/>
            <person name="Devos D.P."/>
            <person name="Kaster A.-K."/>
            <person name="Ovreas L."/>
            <person name="Rohde M."/>
            <person name="Galperin M.Y."/>
            <person name="Jogler C."/>
        </authorList>
    </citation>
    <scope>NUCLEOTIDE SEQUENCE [LARGE SCALE GENOMIC DNA]</scope>
    <source>
        <strain evidence="2 3">Pr1d</strain>
    </source>
</reference>
<dbReference type="Pfam" id="PF13287">
    <property type="entry name" value="Fn3_assoc"/>
    <property type="match status" value="1"/>
</dbReference>
<protein>
    <submittedName>
        <fullName evidence="2">CotH protein</fullName>
    </submittedName>
</protein>
<dbReference type="InterPro" id="IPR059177">
    <property type="entry name" value="GH29D-like_dom"/>
</dbReference>
<dbReference type="InterPro" id="IPR014867">
    <property type="entry name" value="Spore_coat_CotH_CotH2/3/7"/>
</dbReference>
<dbReference type="Pfam" id="PF08757">
    <property type="entry name" value="CotH"/>
    <property type="match status" value="1"/>
</dbReference>
<dbReference type="Gene3D" id="2.60.40.1260">
    <property type="entry name" value="Lamin Tail domain"/>
    <property type="match status" value="1"/>
</dbReference>
<dbReference type="Pfam" id="PF00932">
    <property type="entry name" value="LTD"/>
    <property type="match status" value="2"/>
</dbReference>